<evidence type="ECO:0000313" key="2">
    <source>
        <dbReference type="Proteomes" id="UP000693952"/>
    </source>
</evidence>
<keyword evidence="2" id="KW-1185">Reference proteome</keyword>
<organism evidence="1 2">
    <name type="scientific">Pseudomonas sessilinigenes</name>
    <dbReference type="NCBI Taxonomy" id="658629"/>
    <lineage>
        <taxon>Bacteria</taxon>
        <taxon>Pseudomonadati</taxon>
        <taxon>Pseudomonadota</taxon>
        <taxon>Gammaproteobacteria</taxon>
        <taxon>Pseudomonadales</taxon>
        <taxon>Pseudomonadaceae</taxon>
        <taxon>Pseudomonas</taxon>
    </lineage>
</organism>
<evidence type="ECO:0000313" key="1">
    <source>
        <dbReference type="EMBL" id="QXH39142.1"/>
    </source>
</evidence>
<protein>
    <submittedName>
        <fullName evidence="1">Uncharacterized protein</fullName>
    </submittedName>
</protein>
<sequence>MKFTLAGQVIDPKSVGYRSLGFGEALAIAATPYELRISHSELPPDFLDHADSFTAQCQSDDLAQGFIDIPELEAIDYPGFRTLLTSHPDLAARLIRDYLYFDLFYSLFPNSVGLDVVINDITDLYLQEDSIIVTGKTFAAR</sequence>
<name>A0ABX8MIM4_9PSED</name>
<proteinExistence type="predicted"/>
<accession>A0ABX8MIM4</accession>
<dbReference type="Proteomes" id="UP000693952">
    <property type="component" value="Chromosome"/>
</dbReference>
<dbReference type="RefSeq" id="WP_124347764.1">
    <property type="nucleotide sequence ID" value="NZ_CP027706.1"/>
</dbReference>
<gene>
    <name evidence="1" type="ORF">KSS89_23320</name>
</gene>
<dbReference type="EMBL" id="CP077074">
    <property type="protein sequence ID" value="QXH39142.1"/>
    <property type="molecule type" value="Genomic_DNA"/>
</dbReference>
<reference evidence="1" key="1">
    <citation type="submission" date="2021-06" db="EMBL/GenBank/DDBJ databases">
        <title>Updating the genus Pseudomonas: Description of 43 new species and partition of the Pseudomonas putida group.</title>
        <authorList>
            <person name="Girard L."/>
            <person name="Lood C."/>
            <person name="Vandamme P."/>
            <person name="Rokni-Zadeh H."/>
            <person name="van Noort V."/>
            <person name="Hofte M."/>
            <person name="Lavigne R."/>
            <person name="De Mot R."/>
        </authorList>
    </citation>
    <scope>NUCLEOTIDE SEQUENCE</scope>
    <source>
        <strain evidence="1">CMR12a</strain>
    </source>
</reference>